<keyword evidence="3 6" id="KW-0812">Transmembrane</keyword>
<evidence type="ECO:0000313" key="9">
    <source>
        <dbReference type="Proteomes" id="UP000322499"/>
    </source>
</evidence>
<sequence length="293" mass="29276">MLVVCWSSGFVGAEFATQDAPVTTVLAWRTLLAAGLIGGWALLRSERVRPGSLLRQAVLGLLVQVVYLGGVFAAAGAGVSAGTSALIAALQPLLVAALAGPFLGEAVTRRQRVGLLIGAGGVALVVAGDITGGGAAPVAFLLPVAAVVGLAGGTLLERRWGPAESLVVSLALQSAVAALVFGAVAAARDEFVPPADPGFWAAMAWLVVLATVGGYGSYLLVVRRSGATTASTLLYLTPPATAAWAWAMFGQAPGPTALPGVLVCAVGVVLALRGAAGAVDGRRRAPAVARPCR</sequence>
<dbReference type="InterPro" id="IPR050638">
    <property type="entry name" value="AA-Vitamin_Transporters"/>
</dbReference>
<dbReference type="AlphaFoldDB" id="A0A5S5CUS1"/>
<accession>A0A5S5CUS1</accession>
<feature type="transmembrane region" description="Helical" evidence="6">
    <location>
        <begin position="85"/>
        <end position="104"/>
    </location>
</feature>
<protein>
    <submittedName>
        <fullName evidence="8">Drug/metabolite transporter (DMT)-like permease</fullName>
    </submittedName>
</protein>
<dbReference type="InterPro" id="IPR037185">
    <property type="entry name" value="EmrE-like"/>
</dbReference>
<gene>
    <name evidence="8" type="ORF">BD833_106108</name>
</gene>
<dbReference type="PANTHER" id="PTHR32322">
    <property type="entry name" value="INNER MEMBRANE TRANSPORTER"/>
    <property type="match status" value="1"/>
</dbReference>
<evidence type="ECO:0000256" key="5">
    <source>
        <dbReference type="ARBA" id="ARBA00023136"/>
    </source>
</evidence>
<proteinExistence type="inferred from homology"/>
<keyword evidence="9" id="KW-1185">Reference proteome</keyword>
<dbReference type="GO" id="GO:0016020">
    <property type="term" value="C:membrane"/>
    <property type="evidence" value="ECO:0007669"/>
    <property type="project" value="UniProtKB-SubCell"/>
</dbReference>
<feature type="transmembrane region" description="Helical" evidence="6">
    <location>
        <begin position="26"/>
        <end position="45"/>
    </location>
</feature>
<name>A0A5S5CUS1_9ACTN</name>
<dbReference type="SUPFAM" id="SSF103481">
    <property type="entry name" value="Multidrug resistance efflux transporter EmrE"/>
    <property type="match status" value="2"/>
</dbReference>
<feature type="transmembrane region" description="Helical" evidence="6">
    <location>
        <begin position="199"/>
        <end position="221"/>
    </location>
</feature>
<evidence type="ECO:0000313" key="8">
    <source>
        <dbReference type="EMBL" id="TYP87520.1"/>
    </source>
</evidence>
<dbReference type="PANTHER" id="PTHR32322:SF2">
    <property type="entry name" value="EAMA DOMAIN-CONTAINING PROTEIN"/>
    <property type="match status" value="1"/>
</dbReference>
<evidence type="ECO:0000256" key="4">
    <source>
        <dbReference type="ARBA" id="ARBA00022989"/>
    </source>
</evidence>
<comment type="caution">
    <text evidence="8">The sequence shown here is derived from an EMBL/GenBank/DDBJ whole genome shotgun (WGS) entry which is preliminary data.</text>
</comment>
<feature type="transmembrane region" description="Helical" evidence="6">
    <location>
        <begin position="168"/>
        <end position="187"/>
    </location>
</feature>
<dbReference type="InterPro" id="IPR000620">
    <property type="entry name" value="EamA_dom"/>
</dbReference>
<dbReference type="EMBL" id="VNHW01000006">
    <property type="protein sequence ID" value="TYP87520.1"/>
    <property type="molecule type" value="Genomic_DNA"/>
</dbReference>
<feature type="transmembrane region" description="Helical" evidence="6">
    <location>
        <begin position="138"/>
        <end position="156"/>
    </location>
</feature>
<evidence type="ECO:0000259" key="7">
    <source>
        <dbReference type="Pfam" id="PF00892"/>
    </source>
</evidence>
<feature type="transmembrane region" description="Helical" evidence="6">
    <location>
        <begin position="233"/>
        <end position="251"/>
    </location>
</feature>
<organism evidence="8 9">
    <name type="scientific">Blastococcus xanthinilyticus</name>
    <dbReference type="NCBI Taxonomy" id="1564164"/>
    <lineage>
        <taxon>Bacteria</taxon>
        <taxon>Bacillati</taxon>
        <taxon>Actinomycetota</taxon>
        <taxon>Actinomycetes</taxon>
        <taxon>Geodermatophilales</taxon>
        <taxon>Geodermatophilaceae</taxon>
        <taxon>Blastococcus</taxon>
    </lineage>
</organism>
<feature type="domain" description="EamA" evidence="7">
    <location>
        <begin position="144"/>
        <end position="272"/>
    </location>
</feature>
<dbReference type="Proteomes" id="UP000322499">
    <property type="component" value="Unassembled WGS sequence"/>
</dbReference>
<feature type="transmembrane region" description="Helical" evidence="6">
    <location>
        <begin position="257"/>
        <end position="276"/>
    </location>
</feature>
<evidence type="ECO:0000256" key="1">
    <source>
        <dbReference type="ARBA" id="ARBA00004141"/>
    </source>
</evidence>
<feature type="transmembrane region" description="Helical" evidence="6">
    <location>
        <begin position="113"/>
        <end position="132"/>
    </location>
</feature>
<comment type="similarity">
    <text evidence="2">Belongs to the EamA transporter family.</text>
</comment>
<feature type="transmembrane region" description="Helical" evidence="6">
    <location>
        <begin position="57"/>
        <end position="79"/>
    </location>
</feature>
<feature type="domain" description="EamA" evidence="7">
    <location>
        <begin position="3"/>
        <end position="126"/>
    </location>
</feature>
<comment type="subcellular location">
    <subcellularLocation>
        <location evidence="1">Membrane</location>
        <topology evidence="1">Multi-pass membrane protein</topology>
    </subcellularLocation>
</comment>
<keyword evidence="4 6" id="KW-1133">Transmembrane helix</keyword>
<evidence type="ECO:0000256" key="2">
    <source>
        <dbReference type="ARBA" id="ARBA00007362"/>
    </source>
</evidence>
<dbReference type="Pfam" id="PF00892">
    <property type="entry name" value="EamA"/>
    <property type="match status" value="2"/>
</dbReference>
<keyword evidence="5 6" id="KW-0472">Membrane</keyword>
<evidence type="ECO:0000256" key="6">
    <source>
        <dbReference type="SAM" id="Phobius"/>
    </source>
</evidence>
<reference evidence="8 9" key="1">
    <citation type="submission" date="2019-07" db="EMBL/GenBank/DDBJ databases">
        <title>Genomic Encyclopedia of Archaeal and Bacterial Type Strains, Phase II (KMG-II): from individual species to whole genera.</title>
        <authorList>
            <person name="Goeker M."/>
        </authorList>
    </citation>
    <scope>NUCLEOTIDE SEQUENCE [LARGE SCALE GENOMIC DNA]</scope>
    <source>
        <strain evidence="8 9">DSM 46842</strain>
    </source>
</reference>
<evidence type="ECO:0000256" key="3">
    <source>
        <dbReference type="ARBA" id="ARBA00022692"/>
    </source>
</evidence>